<sequence>MDPAPHVDPVPSGAARREGVVTRSATSGLKREAPPPPPRDDAANSVVVTSEDDSSASTTDRASAAQPTPPASAADFGRDAAIKRVLDEAENALSDQQTTVAELTRRLQRQQDVIAQLQRPMTATRSDSGSKDPSSSRSKKKENQKVRKEPIPEPVKAKAKKPDAAELLASLQALLQVYGEQPARDPPKHGRRLPKSSRRGRRPGPTSVSVVFDLIICPAPTQ</sequence>
<organism evidence="1 2">
    <name type="scientific">Pyropia yezoensis</name>
    <name type="common">Susabi-nori</name>
    <name type="synonym">Porphyra yezoensis</name>
    <dbReference type="NCBI Taxonomy" id="2788"/>
    <lineage>
        <taxon>Eukaryota</taxon>
        <taxon>Rhodophyta</taxon>
        <taxon>Bangiophyceae</taxon>
        <taxon>Bangiales</taxon>
        <taxon>Bangiaceae</taxon>
        <taxon>Pyropia</taxon>
    </lineage>
</organism>
<comment type="caution">
    <text evidence="1">The sequence shown here is derived from an EMBL/GenBank/DDBJ whole genome shotgun (WGS) entry which is preliminary data.</text>
</comment>
<evidence type="ECO:0000313" key="1">
    <source>
        <dbReference type="EMBL" id="KAK1860981.1"/>
    </source>
</evidence>
<keyword evidence="2" id="KW-1185">Reference proteome</keyword>
<reference evidence="1" key="1">
    <citation type="submission" date="2019-11" db="EMBL/GenBank/DDBJ databases">
        <title>Nori genome reveals adaptations in red seaweeds to the harsh intertidal environment.</title>
        <authorList>
            <person name="Wang D."/>
            <person name="Mao Y."/>
        </authorList>
    </citation>
    <scope>NUCLEOTIDE SEQUENCE</scope>
    <source>
        <tissue evidence="1">Gametophyte</tissue>
    </source>
</reference>
<accession>A0ACC3BTE1</accession>
<name>A0ACC3BTE1_PYRYE</name>
<proteinExistence type="predicted"/>
<protein>
    <submittedName>
        <fullName evidence="1">Uncharacterized protein</fullName>
    </submittedName>
</protein>
<gene>
    <name evidence="1" type="ORF">I4F81_003567</name>
</gene>
<dbReference type="EMBL" id="CM020618">
    <property type="protein sequence ID" value="KAK1860981.1"/>
    <property type="molecule type" value="Genomic_DNA"/>
</dbReference>
<evidence type="ECO:0000313" key="2">
    <source>
        <dbReference type="Proteomes" id="UP000798662"/>
    </source>
</evidence>
<dbReference type="Proteomes" id="UP000798662">
    <property type="component" value="Chromosome 1"/>
</dbReference>